<evidence type="ECO:0000256" key="1">
    <source>
        <dbReference type="ARBA" id="ARBA00010518"/>
    </source>
</evidence>
<evidence type="ECO:0000256" key="2">
    <source>
        <dbReference type="ARBA" id="ARBA00022801"/>
    </source>
</evidence>
<dbReference type="Pfam" id="PF17763">
    <property type="entry name" value="Asparaginase_C"/>
    <property type="match status" value="1"/>
</dbReference>
<reference evidence="8 9" key="1">
    <citation type="submission" date="2018-11" db="EMBL/GenBank/DDBJ databases">
        <title>Genomic Encyclopedia of Type Strains, Phase IV (KMG-IV): sequencing the most valuable type-strain genomes for metagenomic binning, comparative biology and taxonomic classification.</title>
        <authorList>
            <person name="Goeker M."/>
        </authorList>
    </citation>
    <scope>NUCLEOTIDE SEQUENCE [LARGE SCALE GENOMIC DNA]</scope>
    <source>
        <strain evidence="8 9">DSM 29158</strain>
    </source>
</reference>
<dbReference type="PRINTS" id="PR00139">
    <property type="entry name" value="ASNGLNASE"/>
</dbReference>
<dbReference type="InterPro" id="IPR037152">
    <property type="entry name" value="L-asparaginase_N_sf"/>
</dbReference>
<sequence>MTNTRQPNILAIHTGGTISMQENELGLVSTQASNPLAQIEQQSVNLTNIELLNKPSPHINFNDMHLIMDTVFSNYDQYDGFVITHGTDTLEETAYYLLETLPHDKPVAITGAMRSSNEIGSDGLYNFLSAIRVVSDTNPLNKGVYIVFNDEVHDAKYVTKSHTTNTNTFQSPNHGPVAIITKDKIVYFHEPSINTHHHVKKSIHSNIALLKAYVGMDSELLTYIAHSNYDGVVIEALGQGNLPPNTLNGLYELKKQNIPVVLLSRCINGIVGGYYNYEGGGHDLIKYDVIFSYNINAVKSRILLGLLLENEVNHEDMAFYFSS</sequence>
<feature type="active site" description="O-isoaspartyl threonine intermediate" evidence="3">
    <location>
        <position position="17"/>
    </location>
</feature>
<dbReference type="SFLD" id="SFLDS00057">
    <property type="entry name" value="Glutaminase/Asparaginase"/>
    <property type="match status" value="1"/>
</dbReference>
<dbReference type="PIRSF" id="PIRSF500176">
    <property type="entry name" value="L_ASNase"/>
    <property type="match status" value="1"/>
</dbReference>
<dbReference type="PROSITE" id="PS51732">
    <property type="entry name" value="ASN_GLN_ASE_3"/>
    <property type="match status" value="1"/>
</dbReference>
<dbReference type="CDD" id="cd08964">
    <property type="entry name" value="L-asparaginase_II"/>
    <property type="match status" value="1"/>
</dbReference>
<dbReference type="InterPro" id="IPR027474">
    <property type="entry name" value="L-asparaginase_N"/>
</dbReference>
<dbReference type="Proteomes" id="UP000277108">
    <property type="component" value="Unassembled WGS sequence"/>
</dbReference>
<evidence type="ECO:0000256" key="3">
    <source>
        <dbReference type="PIRSR" id="PIRSR001220-1"/>
    </source>
</evidence>
<dbReference type="InterPro" id="IPR027473">
    <property type="entry name" value="L-asparaginase_C"/>
</dbReference>
<dbReference type="Pfam" id="PF00710">
    <property type="entry name" value="Asparaginase"/>
    <property type="match status" value="1"/>
</dbReference>
<dbReference type="InterPro" id="IPR036152">
    <property type="entry name" value="Asp/glu_Ase-like_sf"/>
</dbReference>
<dbReference type="FunFam" id="3.40.50.1170:FF:000001">
    <property type="entry name" value="L-asparaginase 2"/>
    <property type="match status" value="1"/>
</dbReference>
<name>A0A3N5BSJ7_9BACL</name>
<dbReference type="SMART" id="SM00870">
    <property type="entry name" value="Asparaginase"/>
    <property type="match status" value="1"/>
</dbReference>
<dbReference type="InterPro" id="IPR040919">
    <property type="entry name" value="Asparaginase_C"/>
</dbReference>
<evidence type="ECO:0000256" key="4">
    <source>
        <dbReference type="PIRSR" id="PIRSR001220-2"/>
    </source>
</evidence>
<dbReference type="GO" id="GO:0006528">
    <property type="term" value="P:asparagine metabolic process"/>
    <property type="evidence" value="ECO:0007669"/>
    <property type="project" value="InterPro"/>
</dbReference>
<proteinExistence type="inferred from homology"/>
<dbReference type="InterPro" id="IPR004550">
    <property type="entry name" value="AsnASE_II"/>
</dbReference>
<gene>
    <name evidence="8" type="ORF">EDD62_0678</name>
</gene>
<dbReference type="PANTHER" id="PTHR11707:SF28">
    <property type="entry name" value="60 KDA LYSOPHOSPHOLIPASE"/>
    <property type="match status" value="1"/>
</dbReference>
<protein>
    <submittedName>
        <fullName evidence="8">L-asparaginase</fullName>
    </submittedName>
</protein>
<dbReference type="RefSeq" id="WP_249037324.1">
    <property type="nucleotide sequence ID" value="NZ_RKRK01000002.1"/>
</dbReference>
<evidence type="ECO:0000313" key="9">
    <source>
        <dbReference type="Proteomes" id="UP000277108"/>
    </source>
</evidence>
<dbReference type="PROSITE" id="PS00917">
    <property type="entry name" value="ASN_GLN_ASE_2"/>
    <property type="match status" value="1"/>
</dbReference>
<evidence type="ECO:0000256" key="5">
    <source>
        <dbReference type="PROSITE-ProRule" id="PRU10100"/>
    </source>
</evidence>
<dbReference type="InterPro" id="IPR027475">
    <property type="entry name" value="Asparaginase/glutaminase_AS2"/>
</dbReference>
<comment type="similarity">
    <text evidence="1">Belongs to the asparaginase 1 family.</text>
</comment>
<dbReference type="Gene3D" id="3.40.50.40">
    <property type="match status" value="1"/>
</dbReference>
<dbReference type="GO" id="GO:0004067">
    <property type="term" value="F:asparaginase activity"/>
    <property type="evidence" value="ECO:0007669"/>
    <property type="project" value="UniProtKB-UniRule"/>
</dbReference>
<feature type="domain" description="L-asparaginase N-terminal" evidence="6">
    <location>
        <begin position="8"/>
        <end position="191"/>
    </location>
</feature>
<dbReference type="PIRSF" id="PIRSF001220">
    <property type="entry name" value="L-ASNase_gatD"/>
    <property type="match status" value="1"/>
</dbReference>
<organism evidence="8 9">
    <name type="scientific">Abyssicoccus albus</name>
    <dbReference type="NCBI Taxonomy" id="1817405"/>
    <lineage>
        <taxon>Bacteria</taxon>
        <taxon>Bacillati</taxon>
        <taxon>Bacillota</taxon>
        <taxon>Bacilli</taxon>
        <taxon>Bacillales</taxon>
        <taxon>Abyssicoccaceae</taxon>
    </lineage>
</organism>
<evidence type="ECO:0000259" key="6">
    <source>
        <dbReference type="Pfam" id="PF00710"/>
    </source>
</evidence>
<dbReference type="EMBL" id="RKRK01000002">
    <property type="protein sequence ID" value="RPF58040.1"/>
    <property type="molecule type" value="Genomic_DNA"/>
</dbReference>
<evidence type="ECO:0000313" key="8">
    <source>
        <dbReference type="EMBL" id="RPF58040.1"/>
    </source>
</evidence>
<keyword evidence="9" id="KW-1185">Reference proteome</keyword>
<dbReference type="Gene3D" id="3.40.50.1170">
    <property type="entry name" value="L-asparaginase, N-terminal domain"/>
    <property type="match status" value="1"/>
</dbReference>
<evidence type="ECO:0000259" key="7">
    <source>
        <dbReference type="Pfam" id="PF17763"/>
    </source>
</evidence>
<accession>A0A3N5BSJ7</accession>
<feature type="domain" description="Asparaginase/glutaminase C-terminal" evidence="7">
    <location>
        <begin position="206"/>
        <end position="321"/>
    </location>
</feature>
<comment type="caution">
    <text evidence="8">The sequence shown here is derived from an EMBL/GenBank/DDBJ whole genome shotgun (WGS) entry which is preliminary data.</text>
</comment>
<feature type="binding site" evidence="4">
    <location>
        <begin position="87"/>
        <end position="88"/>
    </location>
    <ligand>
        <name>substrate</name>
    </ligand>
</feature>
<dbReference type="AlphaFoldDB" id="A0A3N5BSJ7"/>
<dbReference type="SUPFAM" id="SSF53774">
    <property type="entry name" value="Glutaminase/Asparaginase"/>
    <property type="match status" value="1"/>
</dbReference>
<feature type="active site" evidence="5">
    <location>
        <position position="87"/>
    </location>
</feature>
<dbReference type="InterPro" id="IPR006034">
    <property type="entry name" value="Asparaginase/glutaminase-like"/>
</dbReference>
<dbReference type="PANTHER" id="PTHR11707">
    <property type="entry name" value="L-ASPARAGINASE"/>
    <property type="match status" value="1"/>
</dbReference>
<keyword evidence="2" id="KW-0378">Hydrolase</keyword>
<feature type="binding site" evidence="4">
    <location>
        <position position="56"/>
    </location>
    <ligand>
        <name>substrate</name>
    </ligand>
</feature>